<comment type="caution">
    <text evidence="1">The sequence shown here is derived from an EMBL/GenBank/DDBJ whole genome shotgun (WGS) entry which is preliminary data.</text>
</comment>
<reference evidence="1 2" key="1">
    <citation type="submission" date="2019-12" db="EMBL/GenBank/DDBJ databases">
        <title>Neisseriaceae gen. nov. sp. Genome sequencing and assembly.</title>
        <authorList>
            <person name="Liu Z."/>
            <person name="Li A."/>
        </authorList>
    </citation>
    <scope>NUCLEOTIDE SEQUENCE [LARGE SCALE GENOMIC DNA]</scope>
    <source>
        <strain evidence="1 2">B2N2-7</strain>
    </source>
</reference>
<keyword evidence="2" id="KW-1185">Reference proteome</keyword>
<sequence>MKRHERELKKQLLLIKGEALRTRLELETSQWKDPLQLAKGGVSALLGSSRGLKAGVAFTTLVFPRLAQKSLFKRLLGLTLAAVAIHRWLMRR</sequence>
<name>A0A845BJG8_9NEIS</name>
<protein>
    <submittedName>
        <fullName evidence="1">Uncharacterized protein</fullName>
    </submittedName>
</protein>
<accession>A0A845BJG8</accession>
<dbReference type="Proteomes" id="UP000467214">
    <property type="component" value="Unassembled WGS sequence"/>
</dbReference>
<dbReference type="RefSeq" id="WP_160794183.1">
    <property type="nucleotide sequence ID" value="NZ_WSSB01000001.1"/>
</dbReference>
<evidence type="ECO:0000313" key="1">
    <source>
        <dbReference type="EMBL" id="MXR35530.1"/>
    </source>
</evidence>
<organism evidence="1 2">
    <name type="scientific">Craterilacuibacter sinensis</name>
    <dbReference type="NCBI Taxonomy" id="2686017"/>
    <lineage>
        <taxon>Bacteria</taxon>
        <taxon>Pseudomonadati</taxon>
        <taxon>Pseudomonadota</taxon>
        <taxon>Betaproteobacteria</taxon>
        <taxon>Neisseriales</taxon>
        <taxon>Neisseriaceae</taxon>
        <taxon>Craterilacuibacter</taxon>
    </lineage>
</organism>
<evidence type="ECO:0000313" key="2">
    <source>
        <dbReference type="Proteomes" id="UP000467214"/>
    </source>
</evidence>
<dbReference type="AlphaFoldDB" id="A0A845BJG8"/>
<dbReference type="EMBL" id="WSSB01000001">
    <property type="protein sequence ID" value="MXR35530.1"/>
    <property type="molecule type" value="Genomic_DNA"/>
</dbReference>
<gene>
    <name evidence="1" type="ORF">GQF02_00770</name>
</gene>
<proteinExistence type="predicted"/>